<evidence type="ECO:0000256" key="7">
    <source>
        <dbReference type="ARBA" id="ARBA00035136"/>
    </source>
</evidence>
<evidence type="ECO:0000256" key="3">
    <source>
        <dbReference type="ARBA" id="ARBA00022730"/>
    </source>
</evidence>
<organism evidence="10 11">
    <name type="scientific">Dankookia rubra</name>
    <dbReference type="NCBI Taxonomy" id="1442381"/>
    <lineage>
        <taxon>Bacteria</taxon>
        <taxon>Pseudomonadati</taxon>
        <taxon>Pseudomonadota</taxon>
        <taxon>Alphaproteobacteria</taxon>
        <taxon>Acetobacterales</taxon>
        <taxon>Roseomonadaceae</taxon>
        <taxon>Dankookia</taxon>
    </lineage>
</organism>
<dbReference type="SUPFAM" id="SSF46992">
    <property type="entry name" value="Ribosomal protein S20"/>
    <property type="match status" value="1"/>
</dbReference>
<proteinExistence type="inferred from homology"/>
<dbReference type="InterPro" id="IPR036510">
    <property type="entry name" value="Ribosomal_bS20_sf"/>
</dbReference>
<dbReference type="RefSeq" id="WP_133288535.1">
    <property type="nucleotide sequence ID" value="NZ_SMSJ01000009.1"/>
</dbReference>
<comment type="caution">
    <text evidence="10">The sequence shown here is derived from an EMBL/GenBank/DDBJ whole genome shotgun (WGS) entry which is preliminary data.</text>
</comment>
<comment type="function">
    <text evidence="1 8">Binds directly to 16S ribosomal RNA.</text>
</comment>
<dbReference type="EMBL" id="SMSJ01000009">
    <property type="protein sequence ID" value="TDH62801.1"/>
    <property type="molecule type" value="Genomic_DNA"/>
</dbReference>
<dbReference type="FunFam" id="1.20.58.110:FF:000001">
    <property type="entry name" value="30S ribosomal protein S20"/>
    <property type="match status" value="1"/>
</dbReference>
<dbReference type="NCBIfam" id="TIGR00029">
    <property type="entry name" value="S20"/>
    <property type="match status" value="1"/>
</dbReference>
<dbReference type="InterPro" id="IPR002583">
    <property type="entry name" value="Ribosomal_bS20"/>
</dbReference>
<dbReference type="Gene3D" id="1.20.58.110">
    <property type="entry name" value="Ribosomal protein S20"/>
    <property type="match status" value="1"/>
</dbReference>
<keyword evidence="11" id="KW-1185">Reference proteome</keyword>
<gene>
    <name evidence="8" type="primary">rpsT</name>
    <name evidence="10" type="ORF">E2C06_10400</name>
</gene>
<keyword evidence="6 8" id="KW-0687">Ribonucleoprotein</keyword>
<dbReference type="OrthoDB" id="9807974at2"/>
<dbReference type="GO" id="GO:0003735">
    <property type="term" value="F:structural constituent of ribosome"/>
    <property type="evidence" value="ECO:0007669"/>
    <property type="project" value="InterPro"/>
</dbReference>
<evidence type="ECO:0000256" key="4">
    <source>
        <dbReference type="ARBA" id="ARBA00022884"/>
    </source>
</evidence>
<evidence type="ECO:0000256" key="1">
    <source>
        <dbReference type="ARBA" id="ARBA00003134"/>
    </source>
</evidence>
<dbReference type="Pfam" id="PF01649">
    <property type="entry name" value="Ribosomal_S20p"/>
    <property type="match status" value="1"/>
</dbReference>
<evidence type="ECO:0000313" key="11">
    <source>
        <dbReference type="Proteomes" id="UP000295096"/>
    </source>
</evidence>
<evidence type="ECO:0000256" key="5">
    <source>
        <dbReference type="ARBA" id="ARBA00022980"/>
    </source>
</evidence>
<evidence type="ECO:0000256" key="6">
    <source>
        <dbReference type="ARBA" id="ARBA00023274"/>
    </source>
</evidence>
<dbReference type="PANTHER" id="PTHR33398:SF1">
    <property type="entry name" value="SMALL RIBOSOMAL SUBUNIT PROTEIN BS20C"/>
    <property type="match status" value="1"/>
</dbReference>
<evidence type="ECO:0000256" key="8">
    <source>
        <dbReference type="HAMAP-Rule" id="MF_00500"/>
    </source>
</evidence>
<keyword evidence="4 8" id="KW-0694">RNA-binding</keyword>
<protein>
    <recommendedName>
        <fullName evidence="7 8">Small ribosomal subunit protein bS20</fullName>
    </recommendedName>
</protein>
<accession>A0A4R5QJD7</accession>
<evidence type="ECO:0000313" key="10">
    <source>
        <dbReference type="EMBL" id="TDH62801.1"/>
    </source>
</evidence>
<feature type="region of interest" description="Disordered" evidence="9">
    <location>
        <begin position="1"/>
        <end position="26"/>
    </location>
</feature>
<dbReference type="AlphaFoldDB" id="A0A4R5QJD7"/>
<dbReference type="GO" id="GO:0070181">
    <property type="term" value="F:small ribosomal subunit rRNA binding"/>
    <property type="evidence" value="ECO:0007669"/>
    <property type="project" value="TreeGrafter"/>
</dbReference>
<comment type="similarity">
    <text evidence="2 8">Belongs to the bacterial ribosomal protein bS20 family.</text>
</comment>
<dbReference type="Proteomes" id="UP000295096">
    <property type="component" value="Unassembled WGS sequence"/>
</dbReference>
<dbReference type="HAMAP" id="MF_00500">
    <property type="entry name" value="Ribosomal_bS20"/>
    <property type="match status" value="1"/>
</dbReference>
<reference evidence="10 11" key="1">
    <citation type="journal article" date="2016" name="J. Microbiol.">
        <title>Dankookia rubra gen. nov., sp. nov., an alphaproteobacterium isolated from sediment of a shallow stream.</title>
        <authorList>
            <person name="Kim W.H."/>
            <person name="Kim D.H."/>
            <person name="Kang K."/>
            <person name="Ahn T.Y."/>
        </authorList>
    </citation>
    <scope>NUCLEOTIDE SEQUENCE [LARGE SCALE GENOMIC DNA]</scope>
    <source>
        <strain evidence="10 11">JCM30602</strain>
    </source>
</reference>
<name>A0A4R5QJD7_9PROT</name>
<evidence type="ECO:0000256" key="9">
    <source>
        <dbReference type="SAM" id="MobiDB-lite"/>
    </source>
</evidence>
<dbReference type="PANTHER" id="PTHR33398">
    <property type="entry name" value="30S RIBOSOMAL PROTEIN S20"/>
    <property type="match status" value="1"/>
</dbReference>
<keyword evidence="5 8" id="KW-0689">Ribosomal protein</keyword>
<keyword evidence="3 8" id="KW-0699">rRNA-binding</keyword>
<dbReference type="GO" id="GO:0006412">
    <property type="term" value="P:translation"/>
    <property type="evidence" value="ECO:0007669"/>
    <property type="project" value="UniProtKB-UniRule"/>
</dbReference>
<sequence length="92" mass="10070">MANTASARKRIRQTEKRTLRNRARKSRVRGFIRKVEQAIAGGDKSLAQDALKAAQPEMQRAATKGVFHANTVARKLSRLSARIKSLGAAAQA</sequence>
<dbReference type="GO" id="GO:0015935">
    <property type="term" value="C:small ribosomal subunit"/>
    <property type="evidence" value="ECO:0007669"/>
    <property type="project" value="TreeGrafter"/>
</dbReference>
<evidence type="ECO:0000256" key="2">
    <source>
        <dbReference type="ARBA" id="ARBA00007634"/>
    </source>
</evidence>